<organism evidence="1">
    <name type="scientific">Sinorhizobium fredii (strain USDA 257)</name>
    <dbReference type="NCBI Taxonomy" id="1185652"/>
    <lineage>
        <taxon>Bacteria</taxon>
        <taxon>Pseudomonadati</taxon>
        <taxon>Pseudomonadota</taxon>
        <taxon>Alphaproteobacteria</taxon>
        <taxon>Hyphomicrobiales</taxon>
        <taxon>Rhizobiaceae</taxon>
        <taxon>Sinorhizobium/Ensifer group</taxon>
        <taxon>Sinorhizobium</taxon>
    </lineage>
</organism>
<dbReference type="EMBL" id="CP003582">
    <property type="protein sequence ID" value="AFL55346.1"/>
    <property type="molecule type" value="Genomic_DNA"/>
</dbReference>
<keyword evidence="1" id="KW-0614">Plasmid</keyword>
<reference evidence="1" key="1">
    <citation type="journal article" date="2012" name="J. Bacteriol.">
        <title>Complete genome sequence of the broad-host-range strain Sinorhizobium fredii USDA257.</title>
        <authorList>
            <person name="Schuldes J."/>
            <person name="Rodriguez Orbegoso M."/>
            <person name="Schmeisser C."/>
            <person name="Krishnan H.B."/>
            <person name="Daniel R."/>
            <person name="Streit W.R."/>
        </authorList>
    </citation>
    <scope>NUCLEOTIDE SEQUENCE [LARGE SCALE GENOMIC DNA]</scope>
    <source>
        <strain evidence="1">USDA 257</strain>
        <plasmid evidence="1">pUSDA257</plasmid>
    </source>
</reference>
<dbReference type="AlphaFoldDB" id="I3XHJ0"/>
<name>I3XHJ0_SINF2</name>
<sequence length="38" mass="4450">MTAKTTHLYHSWNDDDLRLDEGFTAAAPQRDMEWLITV</sequence>
<evidence type="ECO:0000313" key="2">
    <source>
        <dbReference type="Proteomes" id="UP000006180"/>
    </source>
</evidence>
<accession>I3XHJ0</accession>
<gene>
    <name evidence="1" type="ORF">USDA257_p06380</name>
</gene>
<geneLocation type="plasmid" evidence="2">
    <name>pUSDA257 fragment 19</name>
</geneLocation>
<evidence type="ECO:0000313" key="1">
    <source>
        <dbReference type="EMBL" id="AFL55346.1"/>
    </source>
</evidence>
<dbReference type="HOGENOM" id="CLU_3333072_0_0_5"/>
<proteinExistence type="predicted"/>
<protein>
    <submittedName>
        <fullName evidence="1">Uncharacterized protein</fullName>
    </submittedName>
</protein>